<dbReference type="InterPro" id="IPR007867">
    <property type="entry name" value="GMC_OxRtase_C"/>
</dbReference>
<evidence type="ECO:0000256" key="12">
    <source>
        <dbReference type="ARBA" id="ARBA00023136"/>
    </source>
</evidence>
<evidence type="ECO:0000256" key="1">
    <source>
        <dbReference type="ARBA" id="ARBA00000920"/>
    </source>
</evidence>
<reference evidence="17" key="2">
    <citation type="journal article" date="2019" name="IMA Fungus">
        <title>Genome sequencing and comparison of five Tilletia species to identify candidate genes for the detection of regulated species infecting wheat.</title>
        <authorList>
            <person name="Nguyen H.D.T."/>
            <person name="Sultana T."/>
            <person name="Kesanakurti P."/>
            <person name="Hambleton S."/>
        </authorList>
    </citation>
    <scope>NUCLEOTIDE SEQUENCE</scope>
    <source>
        <strain evidence="17">DAOMC 236416</strain>
    </source>
</reference>
<dbReference type="OrthoDB" id="269227at2759"/>
<name>A0A177TIP3_9BASI</name>
<dbReference type="GO" id="GO:0046577">
    <property type="term" value="F:long-chain-alcohol oxidase activity"/>
    <property type="evidence" value="ECO:0007669"/>
    <property type="project" value="UniProtKB-EC"/>
</dbReference>
<comment type="caution">
    <text evidence="17">The sequence shown here is derived from an EMBL/GenBank/DDBJ whole genome shotgun (WGS) entry which is preliminary data.</text>
</comment>
<dbReference type="EC" id="1.1.3.20" evidence="6 13"/>
<dbReference type="Proteomes" id="UP000077521">
    <property type="component" value="Unassembled WGS sequence"/>
</dbReference>
<evidence type="ECO:0000259" key="15">
    <source>
        <dbReference type="Pfam" id="PF00890"/>
    </source>
</evidence>
<keyword evidence="12" id="KW-0472">Membrane</keyword>
<comment type="subcellular location">
    <subcellularLocation>
        <location evidence="4">Membrane</location>
    </subcellularLocation>
</comment>
<evidence type="ECO:0000259" key="16">
    <source>
        <dbReference type="Pfam" id="PF05199"/>
    </source>
</evidence>
<dbReference type="SUPFAM" id="SSF51905">
    <property type="entry name" value="FAD/NAD(P)-binding domain"/>
    <property type="match status" value="1"/>
</dbReference>
<dbReference type="EMBL" id="LWDF02000008">
    <property type="protein sequence ID" value="KAE8260545.1"/>
    <property type="molecule type" value="Genomic_DNA"/>
</dbReference>
<sequence>MQIYHRAADLFTEPQRRMLLALGDAIIPHLEGDEAAYVLSHLPATATDRQKELAADFARTGFADRPEILNNFAYQLSHSLSPAVLGQISLLLHTLSYSAGCLILSGHIGPFDTLDRKTREKIFMSWLSSPIPLLKKGASGLRGLFLMSWYRFSQPAWEAVGYPAGPATDWQEKEAQKEIAEAYPYKFENDTLPPGDGPVELYTDILIIGSGSGGGVAAAHLAKRGLNVLVVDKGSYVHPSDYSGREDKGFMEMYECGGVLPSEDGSVFLLAGSTFGGGTTINWSASLKPRDVARRAWAGKYGVKYYATPSFTYDLNYVCHRMGASAAPIQHNAANSLLAIGAQRLGHAVDPVPQNSGGHVHYCGKCQFGCIAGQKQGGPVTWLRDTAENGGKFLVKCDVRQILFDDKSNPRKATGAFGYLTDSRRKVILRATKAVIVAGGSINTPAVLLRSPTLKYNKRIGKGLSLHPVTCVTGYYDFPINPWEGGLLTMVDNSCEFVDPAGWGAKIEIIASAPSTHCAFTTFDSAVNHKARMLKYPYSFTMIVLVRDRDGGEVFVDKDGDARINYTVSKHDQASMLAGVLRAAEVHLMAGASEISTAQFGVPSFIPRAAPRSTGSLHAQTGGIAPSTAVMPGLDDINAASSLPTLAETLKIPGVTMPEGSIPGDPTSPAFLEWQAKIRAVGMGAYTTPVGSAHQMASCRMSAHPRLGALDSEGRVWGAKNLWVADASALPEASGVNPMVTTMATAQYVARNVAREAGAPKPEFAFGEASNRVAQL</sequence>
<dbReference type="InterPro" id="IPR003953">
    <property type="entry name" value="FAD-dep_OxRdtase_2_FAD-bd"/>
</dbReference>
<evidence type="ECO:0000256" key="3">
    <source>
        <dbReference type="ARBA" id="ARBA00003842"/>
    </source>
</evidence>
<comment type="cofactor">
    <cofactor evidence="2">
        <name>FAD</name>
        <dbReference type="ChEBI" id="CHEBI:57692"/>
    </cofactor>
</comment>
<keyword evidence="9" id="KW-0274">FAD</keyword>
<dbReference type="InterPro" id="IPR036188">
    <property type="entry name" value="FAD/NAD-bd_sf"/>
</dbReference>
<feature type="domain" description="Glucose-methanol-choline oxidoreductase N-terminal" evidence="14">
    <location>
        <begin position="252"/>
        <end position="469"/>
    </location>
</feature>
<keyword evidence="10" id="KW-1133">Transmembrane helix</keyword>
<keyword evidence="11 13" id="KW-0560">Oxidoreductase</keyword>
<evidence type="ECO:0000313" key="18">
    <source>
        <dbReference type="Proteomes" id="UP000077521"/>
    </source>
</evidence>
<evidence type="ECO:0000259" key="14">
    <source>
        <dbReference type="Pfam" id="PF00732"/>
    </source>
</evidence>
<evidence type="ECO:0000256" key="7">
    <source>
        <dbReference type="ARBA" id="ARBA00022630"/>
    </source>
</evidence>
<evidence type="ECO:0000256" key="2">
    <source>
        <dbReference type="ARBA" id="ARBA00001974"/>
    </source>
</evidence>
<evidence type="ECO:0000256" key="5">
    <source>
        <dbReference type="ARBA" id="ARBA00010790"/>
    </source>
</evidence>
<feature type="domain" description="FAD-dependent oxidoreductase 2 FAD-binding" evidence="15">
    <location>
        <begin position="204"/>
        <end position="236"/>
    </location>
</feature>
<reference evidence="17" key="1">
    <citation type="submission" date="2016-04" db="EMBL/GenBank/DDBJ databases">
        <authorList>
            <person name="Nguyen H.D."/>
            <person name="Samba Siva P."/>
            <person name="Cullis J."/>
            <person name="Levesque C.A."/>
            <person name="Hambleton S."/>
        </authorList>
    </citation>
    <scope>NUCLEOTIDE SEQUENCE</scope>
    <source>
        <strain evidence="17">DAOMC 236416</strain>
    </source>
</reference>
<accession>A0A177TIP3</accession>
<evidence type="ECO:0000256" key="10">
    <source>
        <dbReference type="ARBA" id="ARBA00022989"/>
    </source>
</evidence>
<comment type="similarity">
    <text evidence="5 13">Belongs to the GMC oxidoreductase family.</text>
</comment>
<organism evidence="17 18">
    <name type="scientific">Tilletia indica</name>
    <dbReference type="NCBI Taxonomy" id="43049"/>
    <lineage>
        <taxon>Eukaryota</taxon>
        <taxon>Fungi</taxon>
        <taxon>Dikarya</taxon>
        <taxon>Basidiomycota</taxon>
        <taxon>Ustilaginomycotina</taxon>
        <taxon>Exobasidiomycetes</taxon>
        <taxon>Tilletiales</taxon>
        <taxon>Tilletiaceae</taxon>
        <taxon>Tilletia</taxon>
    </lineage>
</organism>
<dbReference type="AlphaFoldDB" id="A0A177TIP3"/>
<feature type="domain" description="Glucose-methanol-choline oxidoreductase C-terminal" evidence="16">
    <location>
        <begin position="691"/>
        <end position="746"/>
    </location>
</feature>
<evidence type="ECO:0000256" key="9">
    <source>
        <dbReference type="ARBA" id="ARBA00022827"/>
    </source>
</evidence>
<dbReference type="InterPro" id="IPR012400">
    <property type="entry name" value="Long_Oxdase"/>
</dbReference>
<dbReference type="Pfam" id="PF00890">
    <property type="entry name" value="FAD_binding_2"/>
    <property type="match status" value="1"/>
</dbReference>
<dbReference type="PANTHER" id="PTHR46056">
    <property type="entry name" value="LONG-CHAIN-ALCOHOL OXIDASE"/>
    <property type="match status" value="1"/>
</dbReference>
<evidence type="ECO:0000256" key="13">
    <source>
        <dbReference type="PIRNR" id="PIRNR028937"/>
    </source>
</evidence>
<keyword evidence="7" id="KW-0285">Flavoprotein</keyword>
<dbReference type="Gene3D" id="3.50.50.60">
    <property type="entry name" value="FAD/NAD(P)-binding domain"/>
    <property type="match status" value="2"/>
</dbReference>
<keyword evidence="18" id="KW-1185">Reference proteome</keyword>
<dbReference type="Pfam" id="PF00732">
    <property type="entry name" value="GMC_oxred_N"/>
    <property type="match status" value="1"/>
</dbReference>
<evidence type="ECO:0000256" key="6">
    <source>
        <dbReference type="ARBA" id="ARBA00013125"/>
    </source>
</evidence>
<comment type="function">
    <text evidence="3">Long-chain fatty alcohol oxidase involved in the omega-oxidation pathway of lipid degradation.</text>
</comment>
<proteinExistence type="inferred from homology"/>
<keyword evidence="8" id="KW-0812">Transmembrane</keyword>
<dbReference type="InterPro" id="IPR000172">
    <property type="entry name" value="GMC_OxRdtase_N"/>
</dbReference>
<dbReference type="PIRSF" id="PIRSF028937">
    <property type="entry name" value="Lg_Ch_AO"/>
    <property type="match status" value="1"/>
</dbReference>
<evidence type="ECO:0000256" key="11">
    <source>
        <dbReference type="ARBA" id="ARBA00023002"/>
    </source>
</evidence>
<dbReference type="GO" id="GO:0050660">
    <property type="term" value="F:flavin adenine dinucleotide binding"/>
    <property type="evidence" value="ECO:0007669"/>
    <property type="project" value="InterPro"/>
</dbReference>
<dbReference type="Pfam" id="PF05199">
    <property type="entry name" value="GMC_oxred_C"/>
    <property type="match status" value="1"/>
</dbReference>
<evidence type="ECO:0000256" key="8">
    <source>
        <dbReference type="ARBA" id="ARBA00022692"/>
    </source>
</evidence>
<gene>
    <name evidence="17" type="ORF">A4X13_0g260</name>
</gene>
<dbReference type="PANTHER" id="PTHR46056:SF12">
    <property type="entry name" value="LONG-CHAIN-ALCOHOL OXIDASE"/>
    <property type="match status" value="1"/>
</dbReference>
<dbReference type="GO" id="GO:0016020">
    <property type="term" value="C:membrane"/>
    <property type="evidence" value="ECO:0007669"/>
    <property type="project" value="UniProtKB-SubCell"/>
</dbReference>
<evidence type="ECO:0000256" key="4">
    <source>
        <dbReference type="ARBA" id="ARBA00004370"/>
    </source>
</evidence>
<evidence type="ECO:0000313" key="17">
    <source>
        <dbReference type="EMBL" id="KAE8260545.1"/>
    </source>
</evidence>
<comment type="catalytic activity">
    <reaction evidence="1 13">
        <text>a long-chain primary fatty alcohol + O2 = a long-chain fatty aldehyde + H2O2</text>
        <dbReference type="Rhea" id="RHEA:22756"/>
        <dbReference type="ChEBI" id="CHEBI:15379"/>
        <dbReference type="ChEBI" id="CHEBI:16240"/>
        <dbReference type="ChEBI" id="CHEBI:17176"/>
        <dbReference type="ChEBI" id="CHEBI:77396"/>
        <dbReference type="EC" id="1.1.3.20"/>
    </reaction>
</comment>
<protein>
    <recommendedName>
        <fullName evidence="6 13">Long-chain-alcohol oxidase</fullName>
        <ecNumber evidence="6 13">1.1.3.20</ecNumber>
    </recommendedName>
</protein>